<dbReference type="EC" id="2.4.1.-" evidence="4"/>
<dbReference type="EMBL" id="CAMAPE010000010">
    <property type="protein sequence ID" value="CAH9078581.1"/>
    <property type="molecule type" value="Genomic_DNA"/>
</dbReference>
<dbReference type="FunFam" id="3.40.50.2000:FF:000143">
    <property type="entry name" value="UDP-glycosyltransferase 89B1"/>
    <property type="match status" value="1"/>
</dbReference>
<evidence type="ECO:0000256" key="4">
    <source>
        <dbReference type="RuleBase" id="RU362057"/>
    </source>
</evidence>
<name>A0A9P0YVS1_CUSEU</name>
<evidence type="ECO:0000256" key="2">
    <source>
        <dbReference type="ARBA" id="ARBA00022679"/>
    </source>
</evidence>
<gene>
    <name evidence="5" type="ORF">CEURO_LOCUS6823</name>
</gene>
<evidence type="ECO:0000313" key="6">
    <source>
        <dbReference type="Proteomes" id="UP001152484"/>
    </source>
</evidence>
<proteinExistence type="inferred from homology"/>
<dbReference type="AlphaFoldDB" id="A0A9P0YVS1"/>
<dbReference type="PANTHER" id="PTHR48047">
    <property type="entry name" value="GLYCOSYLTRANSFERASE"/>
    <property type="match status" value="1"/>
</dbReference>
<protein>
    <recommendedName>
        <fullName evidence="4">Glycosyltransferase</fullName>
        <ecNumber evidence="4">2.4.1.-</ecNumber>
    </recommendedName>
</protein>
<keyword evidence="2 3" id="KW-0808">Transferase</keyword>
<sequence>MSKLAGVHVLAFPYPAQGHMLPLLDFTHQLAIRNLTITVLVTPKNLPFLSPLLSRHPTINTLVLPFPANSSIPDGVENVKDLPPSGFRAMIPALGGLKDEIKDWFRYHPSPPVAIISDMFLGFTHRLAVELGVRRYVFSPSGVMAISLSLTLWREMTKRKNPDDESEVFRFPGIPNCPEYPWWQLSPIYRSYVEGDPDSEFIKQSYLDNAVSSGLLFNTFSALEGVHTEHLKKTLVNERIWSVGPLLPPGDEKSGTAERGGSSTVSTDDILSWLDSREDNSVVYVCFGSQAVLTDRQMEALALGLEKSGVNFLWSTKAPTKGHVGEGYGAIPTGFRERVGPRGRVIQGWAPQVLILKHRSIAAFLTHCGWNSTLEGIVAGVPLLTWPMGADQYVNAGLLVDEFKAGMRVSEGQETVPDSDELARLLGKAVKEGGGEVKARALELKQAALDAIIEGGDSFNNLDNFVNHLSELASEPKGNKQL</sequence>
<dbReference type="FunFam" id="3.40.50.2000:FF:000064">
    <property type="entry name" value="Glycosyltransferase"/>
    <property type="match status" value="1"/>
</dbReference>
<dbReference type="InterPro" id="IPR002213">
    <property type="entry name" value="UDP_glucos_trans"/>
</dbReference>
<comment type="similarity">
    <text evidence="1 3">Belongs to the UDP-glycosyltransferase family.</text>
</comment>
<dbReference type="CDD" id="cd03784">
    <property type="entry name" value="GT1_Gtf-like"/>
    <property type="match status" value="1"/>
</dbReference>
<dbReference type="Pfam" id="PF00201">
    <property type="entry name" value="UDPGT"/>
    <property type="match status" value="1"/>
</dbReference>
<evidence type="ECO:0000256" key="3">
    <source>
        <dbReference type="RuleBase" id="RU003718"/>
    </source>
</evidence>
<dbReference type="SUPFAM" id="SSF53756">
    <property type="entry name" value="UDP-Glycosyltransferase/glycogen phosphorylase"/>
    <property type="match status" value="1"/>
</dbReference>
<dbReference type="GO" id="GO:0035251">
    <property type="term" value="F:UDP-glucosyltransferase activity"/>
    <property type="evidence" value="ECO:0007669"/>
    <property type="project" value="TreeGrafter"/>
</dbReference>
<dbReference type="OrthoDB" id="5835829at2759"/>
<evidence type="ECO:0000256" key="1">
    <source>
        <dbReference type="ARBA" id="ARBA00009995"/>
    </source>
</evidence>
<dbReference type="InterPro" id="IPR035595">
    <property type="entry name" value="UDP_glycos_trans_CS"/>
</dbReference>
<keyword evidence="3" id="KW-0328">Glycosyltransferase</keyword>
<dbReference type="PANTHER" id="PTHR48047:SF8">
    <property type="entry name" value="FLAVONOL 3-O-GLUCOSYLTRANSFERASE UGT89B1"/>
    <property type="match status" value="1"/>
</dbReference>
<dbReference type="Proteomes" id="UP001152484">
    <property type="component" value="Unassembled WGS sequence"/>
</dbReference>
<reference evidence="5" key="1">
    <citation type="submission" date="2022-07" db="EMBL/GenBank/DDBJ databases">
        <authorList>
            <person name="Macas J."/>
            <person name="Novak P."/>
            <person name="Neumann P."/>
        </authorList>
    </citation>
    <scope>NUCLEOTIDE SEQUENCE</scope>
</reference>
<comment type="caution">
    <text evidence="5">The sequence shown here is derived from an EMBL/GenBank/DDBJ whole genome shotgun (WGS) entry which is preliminary data.</text>
</comment>
<keyword evidence="6" id="KW-1185">Reference proteome</keyword>
<dbReference type="Gene3D" id="3.40.50.2000">
    <property type="entry name" value="Glycogen Phosphorylase B"/>
    <property type="match status" value="2"/>
</dbReference>
<evidence type="ECO:0000313" key="5">
    <source>
        <dbReference type="EMBL" id="CAH9078581.1"/>
    </source>
</evidence>
<organism evidence="5 6">
    <name type="scientific">Cuscuta europaea</name>
    <name type="common">European dodder</name>
    <dbReference type="NCBI Taxonomy" id="41803"/>
    <lineage>
        <taxon>Eukaryota</taxon>
        <taxon>Viridiplantae</taxon>
        <taxon>Streptophyta</taxon>
        <taxon>Embryophyta</taxon>
        <taxon>Tracheophyta</taxon>
        <taxon>Spermatophyta</taxon>
        <taxon>Magnoliopsida</taxon>
        <taxon>eudicotyledons</taxon>
        <taxon>Gunneridae</taxon>
        <taxon>Pentapetalae</taxon>
        <taxon>asterids</taxon>
        <taxon>lamiids</taxon>
        <taxon>Solanales</taxon>
        <taxon>Convolvulaceae</taxon>
        <taxon>Cuscuteae</taxon>
        <taxon>Cuscuta</taxon>
        <taxon>Cuscuta subgen. Cuscuta</taxon>
    </lineage>
</organism>
<dbReference type="PROSITE" id="PS00375">
    <property type="entry name" value="UDPGT"/>
    <property type="match status" value="1"/>
</dbReference>
<accession>A0A9P0YVS1</accession>